<reference evidence="1 2" key="1">
    <citation type="submission" date="2018-03" db="EMBL/GenBank/DDBJ databases">
        <title>Genomes of Pezizomycetes fungi and the evolution of truffles.</title>
        <authorList>
            <person name="Murat C."/>
            <person name="Payen T."/>
            <person name="Noel B."/>
            <person name="Kuo A."/>
            <person name="Martin F.M."/>
        </authorList>
    </citation>
    <scope>NUCLEOTIDE SEQUENCE [LARGE SCALE GENOMIC DNA]</scope>
    <source>
        <strain evidence="1">091103-1</strain>
    </source>
</reference>
<evidence type="ECO:0000313" key="2">
    <source>
        <dbReference type="Proteomes" id="UP000246991"/>
    </source>
</evidence>
<proteinExistence type="predicted"/>
<evidence type="ECO:0000313" key="1">
    <source>
        <dbReference type="EMBL" id="PWW71759.1"/>
    </source>
</evidence>
<dbReference type="EMBL" id="PYWC01000141">
    <property type="protein sequence ID" value="PWW71759.1"/>
    <property type="molecule type" value="Genomic_DNA"/>
</dbReference>
<comment type="caution">
    <text evidence="1">The sequence shown here is derived from an EMBL/GenBank/DDBJ whole genome shotgun (WGS) entry which is preliminary data.</text>
</comment>
<dbReference type="AlphaFoldDB" id="A0A317SB51"/>
<protein>
    <submittedName>
        <fullName evidence="1">Uncharacterized protein</fullName>
    </submittedName>
</protein>
<name>A0A317SB51_9PEZI</name>
<gene>
    <name evidence="1" type="ORF">C7212DRAFT_348702</name>
</gene>
<sequence length="124" mass="13539">MLPECSYHSVVLPVLWIVATRLPGSPQNCRAKLQSPRHGTYVGRIPLTEDPILTGTWRNLPVAKTGSRGPYILGYMVLERSTVRHDLILYDGSSPGALRPAVKSDVEGLTAFNGEGQRSIIADL</sequence>
<keyword evidence="2" id="KW-1185">Reference proteome</keyword>
<dbReference type="Proteomes" id="UP000246991">
    <property type="component" value="Unassembled WGS sequence"/>
</dbReference>
<organism evidence="1 2">
    <name type="scientific">Tuber magnatum</name>
    <name type="common">white Piedmont truffle</name>
    <dbReference type="NCBI Taxonomy" id="42249"/>
    <lineage>
        <taxon>Eukaryota</taxon>
        <taxon>Fungi</taxon>
        <taxon>Dikarya</taxon>
        <taxon>Ascomycota</taxon>
        <taxon>Pezizomycotina</taxon>
        <taxon>Pezizomycetes</taxon>
        <taxon>Pezizales</taxon>
        <taxon>Tuberaceae</taxon>
        <taxon>Tuber</taxon>
    </lineage>
</organism>
<accession>A0A317SB51</accession>